<proteinExistence type="inferred from homology"/>
<organism evidence="11 12">
    <name type="scientific">Paenibacillus radicis</name>
    <name type="common">ex Xue et al. 2023</name>
    <dbReference type="NCBI Taxonomy" id="2972489"/>
    <lineage>
        <taxon>Bacteria</taxon>
        <taxon>Bacillati</taxon>
        <taxon>Bacillota</taxon>
        <taxon>Bacilli</taxon>
        <taxon>Bacillales</taxon>
        <taxon>Paenibacillaceae</taxon>
        <taxon>Paenibacillus</taxon>
    </lineage>
</organism>
<keyword evidence="9" id="KW-0807">Transducer</keyword>
<evidence type="ECO:0000256" key="9">
    <source>
        <dbReference type="PROSITE-ProRule" id="PRU00284"/>
    </source>
</evidence>
<keyword evidence="8" id="KW-0472">Membrane</keyword>
<evidence type="ECO:0000256" key="5">
    <source>
        <dbReference type="ARBA" id="ARBA00022475"/>
    </source>
</evidence>
<keyword evidence="4" id="KW-0813">Transport</keyword>
<dbReference type="InterPro" id="IPR044527">
    <property type="entry name" value="NrtA/CpmA_ABC-bd_dom"/>
</dbReference>
<dbReference type="SUPFAM" id="SSF58104">
    <property type="entry name" value="Methyl-accepting chemotaxis protein (MCP) signaling domain"/>
    <property type="match status" value="1"/>
</dbReference>
<dbReference type="Pfam" id="PF13379">
    <property type="entry name" value="NMT1_2"/>
    <property type="match status" value="1"/>
</dbReference>
<dbReference type="InterPro" id="IPR004090">
    <property type="entry name" value="Chemotax_Me-accpt_rcpt"/>
</dbReference>
<name>A0ABT1YA08_9BACL</name>
<gene>
    <name evidence="11" type="ORF">NV381_02215</name>
</gene>
<dbReference type="EMBL" id="JANQBD010000001">
    <property type="protein sequence ID" value="MCR8630007.1"/>
    <property type="molecule type" value="Genomic_DNA"/>
</dbReference>
<reference evidence="11 12" key="1">
    <citation type="submission" date="2022-08" db="EMBL/GenBank/DDBJ databases">
        <title>Paenibacillus endoradicis sp. nov., Paenibacillus radicibacter sp. nov and Paenibacillus pararadicis sp. nov., three cold-adapted plant growth-promoting bacteria isolated from root of Larix gmelinii in Great Khingan.</title>
        <authorList>
            <person name="Xue H."/>
        </authorList>
    </citation>
    <scope>NUCLEOTIDE SEQUENCE [LARGE SCALE GENOMIC DNA]</scope>
    <source>
        <strain evidence="11 12">N5-1-1-5</strain>
    </source>
</reference>
<evidence type="ECO:0000313" key="11">
    <source>
        <dbReference type="EMBL" id="MCR8630007.1"/>
    </source>
</evidence>
<dbReference type="InterPro" id="IPR004089">
    <property type="entry name" value="MCPsignal_dom"/>
</dbReference>
<evidence type="ECO:0000256" key="3">
    <source>
        <dbReference type="ARBA" id="ARBA00010742"/>
    </source>
</evidence>
<dbReference type="Pfam" id="PF00015">
    <property type="entry name" value="MCPsignal"/>
    <property type="match status" value="1"/>
</dbReference>
<dbReference type="CDD" id="cd13553">
    <property type="entry name" value="PBP2_NrtA_CpmA_like"/>
    <property type="match status" value="1"/>
</dbReference>
<keyword evidence="7" id="KW-0732">Signal</keyword>
<dbReference type="InterPro" id="IPR010067">
    <property type="entry name" value="ABC_SsuA_sub-bd"/>
</dbReference>
<dbReference type="Proteomes" id="UP001300012">
    <property type="component" value="Unassembled WGS sequence"/>
</dbReference>
<evidence type="ECO:0000313" key="12">
    <source>
        <dbReference type="Proteomes" id="UP001300012"/>
    </source>
</evidence>
<comment type="similarity">
    <text evidence="3">Belongs to the bacterial solute-binding protein SsuA/TauA family.</text>
</comment>
<dbReference type="SMART" id="SM00283">
    <property type="entry name" value="MA"/>
    <property type="match status" value="1"/>
</dbReference>
<accession>A0ABT1YA08</accession>
<feature type="domain" description="Methyl-accepting transducer" evidence="10">
    <location>
        <begin position="57"/>
        <end position="285"/>
    </location>
</feature>
<dbReference type="Gene3D" id="3.40.190.10">
    <property type="entry name" value="Periplasmic binding protein-like II"/>
    <property type="match status" value="2"/>
</dbReference>
<evidence type="ECO:0000256" key="1">
    <source>
        <dbReference type="ARBA" id="ARBA00004418"/>
    </source>
</evidence>
<evidence type="ECO:0000259" key="10">
    <source>
        <dbReference type="PROSITE" id="PS50111"/>
    </source>
</evidence>
<comment type="subcellular location">
    <subcellularLocation>
        <location evidence="2">Cell inner membrane</location>
    </subcellularLocation>
    <subcellularLocation>
        <location evidence="1">Periplasm</location>
    </subcellularLocation>
</comment>
<dbReference type="RefSeq" id="WP_258211612.1">
    <property type="nucleotide sequence ID" value="NZ_JANQBD010000001.1"/>
</dbReference>
<dbReference type="NCBIfam" id="TIGR01728">
    <property type="entry name" value="SsuA_fam"/>
    <property type="match status" value="1"/>
</dbReference>
<evidence type="ECO:0000256" key="6">
    <source>
        <dbReference type="ARBA" id="ARBA00022519"/>
    </source>
</evidence>
<dbReference type="SUPFAM" id="SSF53850">
    <property type="entry name" value="Periplasmic binding protein-like II"/>
    <property type="match status" value="1"/>
</dbReference>
<evidence type="ECO:0000256" key="7">
    <source>
        <dbReference type="ARBA" id="ARBA00022729"/>
    </source>
</evidence>
<sequence>MKPVLSNLFPFRTKGIPPEPQPALKEGELNGIWGANRALSESSTALEQFVKGNLLHTEAVSQAVQHIVQATTTQTQRTEESLEHTEKLGLLLDASLQDVAAANESVAVTTSSSRLGVESIQTVQLEAAKSIEITSNLIQVMGDLQTKSKQISEAIDLISSVAANIQLLALNASIEAAHAGDHGKGFAVVAQEIRNLATESNAGGQQMRKVLEEIRKQIEACSSIVKKTGVSAQTVHHAAETAAETFRGIDRGLEEVNGYMGQVNHSLSQANEAKFSLWNQVVTITALSQESLGSALKVADLSESQASSVLSLAGAAQDLQTASKDIDTSISSISQRLHLHVNSLPASSLRIGIMPNLTHAPALLSKHLNFLEETFHEAVDTRIFSAGPALTQALISGQIDIGYVGPGPILNAFVEQKGVRILAGVCQGGAALLVGEHTDIRTAEQLHGKTIAVPQFGNGQHILLRHLFRENSLRDVFRGGSVRVIQAKPSAIQELLQKREIDGALLPEPWVSVLLNSKNARILLDWDQLFVNGRYPNTIVAVNETFLKQHPDKVQQFIKTHREAVQQIRQASPENYRAVIAELQELTGVSMSTELLASAFNRIIWNDKIDPDSLKSFAELTEREGFLQDSTRIHGVLVV</sequence>
<dbReference type="PANTHER" id="PTHR30024">
    <property type="entry name" value="ALIPHATIC SULFONATES-BINDING PROTEIN-RELATED"/>
    <property type="match status" value="1"/>
</dbReference>
<dbReference type="PRINTS" id="PR00260">
    <property type="entry name" value="CHEMTRNSDUCR"/>
</dbReference>
<comment type="caution">
    <text evidence="11">The sequence shown here is derived from an EMBL/GenBank/DDBJ whole genome shotgun (WGS) entry which is preliminary data.</text>
</comment>
<evidence type="ECO:0000256" key="4">
    <source>
        <dbReference type="ARBA" id="ARBA00022448"/>
    </source>
</evidence>
<keyword evidence="6" id="KW-0997">Cell inner membrane</keyword>
<evidence type="ECO:0000256" key="8">
    <source>
        <dbReference type="ARBA" id="ARBA00023136"/>
    </source>
</evidence>
<keyword evidence="12" id="KW-1185">Reference proteome</keyword>
<evidence type="ECO:0000256" key="2">
    <source>
        <dbReference type="ARBA" id="ARBA00004533"/>
    </source>
</evidence>
<keyword evidence="5" id="KW-1003">Cell membrane</keyword>
<protein>
    <submittedName>
        <fullName evidence="11">Aliphatic sulfonate ABC transporter substrate-binding protein</fullName>
    </submittedName>
</protein>
<dbReference type="PROSITE" id="PS50111">
    <property type="entry name" value="CHEMOTAXIS_TRANSDUC_2"/>
    <property type="match status" value="1"/>
</dbReference>
<dbReference type="Gene3D" id="1.10.287.950">
    <property type="entry name" value="Methyl-accepting chemotaxis protein"/>
    <property type="match status" value="1"/>
</dbReference>
<dbReference type="PANTHER" id="PTHR30024:SF47">
    <property type="entry name" value="TAURINE-BINDING PERIPLASMIC PROTEIN"/>
    <property type="match status" value="1"/>
</dbReference>